<organism evidence="1 2">
    <name type="scientific">Haladaptatus litoreus</name>
    <dbReference type="NCBI Taxonomy" id="553468"/>
    <lineage>
        <taxon>Archaea</taxon>
        <taxon>Methanobacteriati</taxon>
        <taxon>Methanobacteriota</taxon>
        <taxon>Stenosarchaea group</taxon>
        <taxon>Halobacteria</taxon>
        <taxon>Halobacteriales</taxon>
        <taxon>Haladaptataceae</taxon>
        <taxon>Haladaptatus</taxon>
    </lineage>
</organism>
<evidence type="ECO:0000313" key="1">
    <source>
        <dbReference type="EMBL" id="SIR92411.1"/>
    </source>
</evidence>
<evidence type="ECO:0000313" key="2">
    <source>
        <dbReference type="Proteomes" id="UP000186914"/>
    </source>
</evidence>
<reference evidence="2" key="1">
    <citation type="submission" date="2017-01" db="EMBL/GenBank/DDBJ databases">
        <authorList>
            <person name="Varghese N."/>
            <person name="Submissions S."/>
        </authorList>
    </citation>
    <scope>NUCLEOTIDE SEQUENCE [LARGE SCALE GENOMIC DNA]</scope>
    <source>
        <strain evidence="2">CGMCC 1.7737</strain>
    </source>
</reference>
<dbReference type="EMBL" id="FTNO01000007">
    <property type="protein sequence ID" value="SIR92411.1"/>
    <property type="molecule type" value="Genomic_DNA"/>
</dbReference>
<gene>
    <name evidence="1" type="ORF">SAMN05421858_4568</name>
</gene>
<sequence>MSRLEPGGLSSAYQQESVRFSNGGTVERALFTAELWCVISETVRSWGWLSIR</sequence>
<proteinExistence type="predicted"/>
<keyword evidence="2" id="KW-1185">Reference proteome</keyword>
<name>A0A1N7EWG5_9EURY</name>
<accession>A0A1N7EWG5</accession>
<dbReference type="AlphaFoldDB" id="A0A1N7EWG5"/>
<protein>
    <submittedName>
        <fullName evidence="1">Uncharacterized protein</fullName>
    </submittedName>
</protein>
<dbReference type="Proteomes" id="UP000186914">
    <property type="component" value="Unassembled WGS sequence"/>
</dbReference>